<keyword evidence="2" id="KW-0863">Zinc-finger</keyword>
<keyword evidence="3" id="KW-0862">Zinc</keyword>
<accession>A0A8S1RK52</accession>
<dbReference type="CDD" id="cd00060">
    <property type="entry name" value="FHA"/>
    <property type="match status" value="1"/>
</dbReference>
<dbReference type="InterPro" id="IPR011016">
    <property type="entry name" value="Znf_RING-CH"/>
</dbReference>
<dbReference type="Pfam" id="PF12906">
    <property type="entry name" value="RINGv"/>
    <property type="match status" value="1"/>
</dbReference>
<feature type="domain" description="FHA" evidence="4">
    <location>
        <begin position="265"/>
        <end position="315"/>
    </location>
</feature>
<proteinExistence type="predicted"/>
<evidence type="ECO:0000256" key="1">
    <source>
        <dbReference type="ARBA" id="ARBA00022723"/>
    </source>
</evidence>
<keyword evidence="7" id="KW-1185">Reference proteome</keyword>
<feature type="domain" description="RING-CH-type" evidence="5">
    <location>
        <begin position="139"/>
        <end position="218"/>
    </location>
</feature>
<keyword evidence="1" id="KW-0479">Metal-binding</keyword>
<evidence type="ECO:0000256" key="3">
    <source>
        <dbReference type="ARBA" id="ARBA00022833"/>
    </source>
</evidence>
<dbReference type="SMART" id="SM00744">
    <property type="entry name" value="RINGv"/>
    <property type="match status" value="1"/>
</dbReference>
<sequence>MPAYKNNLEVLIKQDSKQGIGLIDHEQTETFNQWKFRGGLISIYEENSVYYESNNPQANKKYLLKVTKQINQYEIMLHVIQPTFIVVKDIKSANGSQYPIIANSIIRLGRVEYRVIEERNKEMQITYAETRNQDQLQQNDTNKVYQCRFCFMEGIQSKDQLFLTNICRCVGNSQAVHLDCMRYWVDSNITREETQFGLSLKWNKSHECSICKESLPVRVQYENEYFDLFTLERPELQYILIENVNKEKNVYGEIYLIHALLQDNIKLGRGLQCDIKAQDITVSRHHATIKLSKDNYFVIEDNRSKFGTLVSINQICQIDCVACSLQIGKLLINLIQSDYILKGAPSTQHKLTQLPQISKQLEEDEPQMDDDSFQLENK</sequence>
<dbReference type="EMBL" id="CAJJDN010000180">
    <property type="protein sequence ID" value="CAD8127797.1"/>
    <property type="molecule type" value="Genomic_DNA"/>
</dbReference>
<dbReference type="AlphaFoldDB" id="A0A8S1RK52"/>
<name>A0A8S1RK52_9CILI</name>
<dbReference type="PANTHER" id="PTHR46210:SF1">
    <property type="entry name" value="FHA DOMAIN-CONTAINING PROTEIN"/>
    <property type="match status" value="1"/>
</dbReference>
<dbReference type="OrthoDB" id="287181at2759"/>
<dbReference type="PROSITE" id="PS51292">
    <property type="entry name" value="ZF_RING_CH"/>
    <property type="match status" value="1"/>
</dbReference>
<dbReference type="Pfam" id="PF00498">
    <property type="entry name" value="FHA"/>
    <property type="match status" value="1"/>
</dbReference>
<dbReference type="Proteomes" id="UP000692954">
    <property type="component" value="Unassembled WGS sequence"/>
</dbReference>
<evidence type="ECO:0008006" key="8">
    <source>
        <dbReference type="Google" id="ProtNLM"/>
    </source>
</evidence>
<gene>
    <name evidence="6" type="ORF">PSON_ATCC_30995.1.T1800018</name>
</gene>
<protein>
    <recommendedName>
        <fullName evidence="8">FHA domain-containing protein</fullName>
    </recommendedName>
</protein>
<organism evidence="6 7">
    <name type="scientific">Paramecium sonneborni</name>
    <dbReference type="NCBI Taxonomy" id="65129"/>
    <lineage>
        <taxon>Eukaryota</taxon>
        <taxon>Sar</taxon>
        <taxon>Alveolata</taxon>
        <taxon>Ciliophora</taxon>
        <taxon>Intramacronucleata</taxon>
        <taxon>Oligohymenophorea</taxon>
        <taxon>Peniculida</taxon>
        <taxon>Parameciidae</taxon>
        <taxon>Paramecium</taxon>
    </lineage>
</organism>
<evidence type="ECO:0000313" key="7">
    <source>
        <dbReference type="Proteomes" id="UP000692954"/>
    </source>
</evidence>
<evidence type="ECO:0000256" key="2">
    <source>
        <dbReference type="ARBA" id="ARBA00022771"/>
    </source>
</evidence>
<comment type="caution">
    <text evidence="6">The sequence shown here is derived from an EMBL/GenBank/DDBJ whole genome shotgun (WGS) entry which is preliminary data.</text>
</comment>
<dbReference type="SMART" id="SM00240">
    <property type="entry name" value="FHA"/>
    <property type="match status" value="1"/>
</dbReference>
<dbReference type="InterPro" id="IPR000253">
    <property type="entry name" value="FHA_dom"/>
</dbReference>
<evidence type="ECO:0000259" key="4">
    <source>
        <dbReference type="PROSITE" id="PS50006"/>
    </source>
</evidence>
<dbReference type="GO" id="GO:0008270">
    <property type="term" value="F:zinc ion binding"/>
    <property type="evidence" value="ECO:0007669"/>
    <property type="project" value="UniProtKB-KW"/>
</dbReference>
<dbReference type="PANTHER" id="PTHR46210">
    <property type="entry name" value="FHA DOMAIN-CONTAINING PROTEIN"/>
    <property type="match status" value="1"/>
</dbReference>
<evidence type="ECO:0000313" key="6">
    <source>
        <dbReference type="EMBL" id="CAD8127797.1"/>
    </source>
</evidence>
<evidence type="ECO:0000259" key="5">
    <source>
        <dbReference type="PROSITE" id="PS51292"/>
    </source>
</evidence>
<reference evidence="6" key="1">
    <citation type="submission" date="2021-01" db="EMBL/GenBank/DDBJ databases">
        <authorList>
            <consortium name="Genoscope - CEA"/>
            <person name="William W."/>
        </authorList>
    </citation>
    <scope>NUCLEOTIDE SEQUENCE</scope>
</reference>
<dbReference type="PROSITE" id="PS50006">
    <property type="entry name" value="FHA_DOMAIN"/>
    <property type="match status" value="1"/>
</dbReference>